<comment type="caution">
    <text evidence="2">The sequence shown here is derived from an EMBL/GenBank/DDBJ whole genome shotgun (WGS) entry which is preliminary data.</text>
</comment>
<dbReference type="Proteomes" id="UP000177967">
    <property type="component" value="Unassembled WGS sequence"/>
</dbReference>
<feature type="transmembrane region" description="Helical" evidence="1">
    <location>
        <begin position="42"/>
        <end position="63"/>
    </location>
</feature>
<keyword evidence="1" id="KW-0812">Transmembrane</keyword>
<gene>
    <name evidence="2" type="ORF">A2782_00940</name>
</gene>
<name>A0A1G1V0Z3_9BACT</name>
<keyword evidence="1" id="KW-1133">Transmembrane helix</keyword>
<evidence type="ECO:0000313" key="3">
    <source>
        <dbReference type="Proteomes" id="UP000177967"/>
    </source>
</evidence>
<dbReference type="STRING" id="1797513.A2782_00940"/>
<organism evidence="2 3">
    <name type="scientific">Candidatus Blackburnbacteria bacterium RIFCSPHIGHO2_01_FULL_43_15b</name>
    <dbReference type="NCBI Taxonomy" id="1797513"/>
    <lineage>
        <taxon>Bacteria</taxon>
        <taxon>Candidatus Blackburniibacteriota</taxon>
    </lineage>
</organism>
<accession>A0A1G1V0Z3</accession>
<keyword evidence="1" id="KW-0472">Membrane</keyword>
<dbReference type="EMBL" id="MHBW01000017">
    <property type="protein sequence ID" value="OGY09038.1"/>
    <property type="molecule type" value="Genomic_DNA"/>
</dbReference>
<proteinExistence type="predicted"/>
<dbReference type="AlphaFoldDB" id="A0A1G1V0Z3"/>
<feature type="transmembrane region" description="Helical" evidence="1">
    <location>
        <begin position="17"/>
        <end position="36"/>
    </location>
</feature>
<sequence>MLSFELNDNQLDRISEFLGNFSILILATLVIPNVFGVDTHNFNNLMSGTVVYGLTLLASVIILRSHD</sequence>
<reference evidence="2 3" key="1">
    <citation type="journal article" date="2016" name="Nat. Commun.">
        <title>Thousands of microbial genomes shed light on interconnected biogeochemical processes in an aquifer system.</title>
        <authorList>
            <person name="Anantharaman K."/>
            <person name="Brown C.T."/>
            <person name="Hug L.A."/>
            <person name="Sharon I."/>
            <person name="Castelle C.J."/>
            <person name="Probst A.J."/>
            <person name="Thomas B.C."/>
            <person name="Singh A."/>
            <person name="Wilkins M.J."/>
            <person name="Karaoz U."/>
            <person name="Brodie E.L."/>
            <person name="Williams K.H."/>
            <person name="Hubbard S.S."/>
            <person name="Banfield J.F."/>
        </authorList>
    </citation>
    <scope>NUCLEOTIDE SEQUENCE [LARGE SCALE GENOMIC DNA]</scope>
</reference>
<evidence type="ECO:0000313" key="2">
    <source>
        <dbReference type="EMBL" id="OGY09038.1"/>
    </source>
</evidence>
<evidence type="ECO:0000256" key="1">
    <source>
        <dbReference type="SAM" id="Phobius"/>
    </source>
</evidence>
<protein>
    <submittedName>
        <fullName evidence="2">Uncharacterized protein</fullName>
    </submittedName>
</protein>